<evidence type="ECO:0000313" key="4">
    <source>
        <dbReference type="EMBL" id="KAG5651358.1"/>
    </source>
</evidence>
<sequence length="221" mass="24070">SVDVLVIRISAFSGDAVYLYSTYDDPEDENAVRRTSSLSSLLIPNAQTHRNHKPVSVDTDMDFDDGVLPTAADVDSNITDELKGDNGEDSVDEEGDDQQDYLEVVDGGEIQEDDYCPHVPVVLPRQRFAGTRNGDGSVVNMIEGHPHLPLVAVSGIDHTVKLFAPSRVASQFSRMSNAARIMESNARPNRPRSMRISLAALLAETRLAMGSGSVEPECRSQ</sequence>
<dbReference type="GO" id="GO:0005737">
    <property type="term" value="C:cytoplasm"/>
    <property type="evidence" value="ECO:0007669"/>
    <property type="project" value="TreeGrafter"/>
</dbReference>
<dbReference type="AlphaFoldDB" id="A0A9P7KI77"/>
<proteinExistence type="predicted"/>
<feature type="compositionally biased region" description="Acidic residues" evidence="3">
    <location>
        <begin position="87"/>
        <end position="97"/>
    </location>
</feature>
<dbReference type="PANTHER" id="PTHR15574">
    <property type="entry name" value="WD REPEAT DOMAIN-CONTAINING FAMILY"/>
    <property type="match status" value="1"/>
</dbReference>
<dbReference type="OrthoDB" id="2414538at2759"/>
<dbReference type="GO" id="GO:0045717">
    <property type="term" value="P:negative regulation of fatty acid biosynthetic process"/>
    <property type="evidence" value="ECO:0007669"/>
    <property type="project" value="TreeGrafter"/>
</dbReference>
<organism evidence="4 5">
    <name type="scientific">Sphagnurus paluster</name>
    <dbReference type="NCBI Taxonomy" id="117069"/>
    <lineage>
        <taxon>Eukaryota</taxon>
        <taxon>Fungi</taxon>
        <taxon>Dikarya</taxon>
        <taxon>Basidiomycota</taxon>
        <taxon>Agaricomycotina</taxon>
        <taxon>Agaricomycetes</taxon>
        <taxon>Agaricomycetidae</taxon>
        <taxon>Agaricales</taxon>
        <taxon>Tricholomatineae</taxon>
        <taxon>Lyophyllaceae</taxon>
        <taxon>Sphagnurus</taxon>
    </lineage>
</organism>
<evidence type="ECO:0000256" key="1">
    <source>
        <dbReference type="ARBA" id="ARBA00022574"/>
    </source>
</evidence>
<keyword evidence="5" id="KW-1185">Reference proteome</keyword>
<comment type="caution">
    <text evidence="4">The sequence shown here is derived from an EMBL/GenBank/DDBJ whole genome shotgun (WGS) entry which is preliminary data.</text>
</comment>
<evidence type="ECO:0000256" key="2">
    <source>
        <dbReference type="ARBA" id="ARBA00022737"/>
    </source>
</evidence>
<evidence type="ECO:0008006" key="6">
    <source>
        <dbReference type="Google" id="ProtNLM"/>
    </source>
</evidence>
<dbReference type="EMBL" id="JABCKI010000255">
    <property type="protein sequence ID" value="KAG5651358.1"/>
    <property type="molecule type" value="Genomic_DNA"/>
</dbReference>
<evidence type="ECO:0000313" key="5">
    <source>
        <dbReference type="Proteomes" id="UP000717328"/>
    </source>
</evidence>
<reference evidence="4" key="1">
    <citation type="submission" date="2021-02" db="EMBL/GenBank/DDBJ databases">
        <authorList>
            <person name="Nieuwenhuis M."/>
            <person name="Van De Peppel L.J.J."/>
        </authorList>
    </citation>
    <scope>NUCLEOTIDE SEQUENCE</scope>
    <source>
        <strain evidence="4">D49</strain>
    </source>
</reference>
<dbReference type="Proteomes" id="UP000717328">
    <property type="component" value="Unassembled WGS sequence"/>
</dbReference>
<gene>
    <name evidence="4" type="ORF">H0H81_008975</name>
</gene>
<keyword evidence="1" id="KW-0853">WD repeat</keyword>
<feature type="region of interest" description="Disordered" evidence="3">
    <location>
        <begin position="77"/>
        <end position="97"/>
    </location>
</feature>
<evidence type="ECO:0000256" key="3">
    <source>
        <dbReference type="SAM" id="MobiDB-lite"/>
    </source>
</evidence>
<accession>A0A9P7KI77</accession>
<name>A0A9P7KI77_9AGAR</name>
<keyword evidence="2" id="KW-0677">Repeat</keyword>
<dbReference type="GO" id="GO:0080008">
    <property type="term" value="C:Cul4-RING E3 ubiquitin ligase complex"/>
    <property type="evidence" value="ECO:0007669"/>
    <property type="project" value="TreeGrafter"/>
</dbReference>
<dbReference type="PANTHER" id="PTHR15574:SF40">
    <property type="entry name" value="WD AND TETRATRICOPEPTIDE REPEATS PROTEIN 1"/>
    <property type="match status" value="1"/>
</dbReference>
<dbReference type="InterPro" id="IPR045151">
    <property type="entry name" value="DCAF8"/>
</dbReference>
<feature type="non-terminal residue" evidence="4">
    <location>
        <position position="221"/>
    </location>
</feature>
<protein>
    <recommendedName>
        <fullName evidence="6">WD_REPEATS_REGION domain-containing protein</fullName>
    </recommendedName>
</protein>
<reference evidence="4" key="2">
    <citation type="submission" date="2021-10" db="EMBL/GenBank/DDBJ databases">
        <title>Phylogenomics reveals ancestral predisposition of the termite-cultivated fungus Termitomyces towards a domesticated lifestyle.</title>
        <authorList>
            <person name="Auxier B."/>
            <person name="Grum-Grzhimaylo A."/>
            <person name="Cardenas M.E."/>
            <person name="Lodge J.D."/>
            <person name="Laessoe T."/>
            <person name="Pedersen O."/>
            <person name="Smith M.E."/>
            <person name="Kuyper T.W."/>
            <person name="Franco-Molano E.A."/>
            <person name="Baroni T.J."/>
            <person name="Aanen D.K."/>
        </authorList>
    </citation>
    <scope>NUCLEOTIDE SEQUENCE</scope>
    <source>
        <strain evidence="4">D49</strain>
    </source>
</reference>